<comment type="caution">
    <text evidence="3">The sequence shown here is derived from an EMBL/GenBank/DDBJ whole genome shotgun (WGS) entry which is preliminary data.</text>
</comment>
<keyword evidence="3" id="KW-0808">Transferase</keyword>
<gene>
    <name evidence="3" type="ORF">Ctaglu_29810</name>
</gene>
<evidence type="ECO:0000259" key="2">
    <source>
        <dbReference type="Pfam" id="PF13439"/>
    </source>
</evidence>
<dbReference type="SUPFAM" id="SSF53756">
    <property type="entry name" value="UDP-Glycosyltransferase/glycogen phosphorylase"/>
    <property type="match status" value="1"/>
</dbReference>
<proteinExistence type="predicted"/>
<dbReference type="Proteomes" id="UP000287872">
    <property type="component" value="Unassembled WGS sequence"/>
</dbReference>
<keyword evidence="4" id="KW-1185">Reference proteome</keyword>
<dbReference type="OrthoDB" id="9794575at2"/>
<feature type="region of interest" description="Disordered" evidence="1">
    <location>
        <begin position="90"/>
        <end position="109"/>
    </location>
</feature>
<dbReference type="GO" id="GO:0016740">
    <property type="term" value="F:transferase activity"/>
    <property type="evidence" value="ECO:0007669"/>
    <property type="project" value="UniProtKB-KW"/>
</dbReference>
<dbReference type="EMBL" id="BHYK01000017">
    <property type="protein sequence ID" value="GCD11358.1"/>
    <property type="molecule type" value="Genomic_DNA"/>
</dbReference>
<dbReference type="Gene3D" id="3.40.50.2000">
    <property type="entry name" value="Glycogen Phosphorylase B"/>
    <property type="match status" value="2"/>
</dbReference>
<organism evidence="3 4">
    <name type="scientific">Clostridium tagluense</name>
    <dbReference type="NCBI Taxonomy" id="360422"/>
    <lineage>
        <taxon>Bacteria</taxon>
        <taxon>Bacillati</taxon>
        <taxon>Bacillota</taxon>
        <taxon>Clostridia</taxon>
        <taxon>Eubacteriales</taxon>
        <taxon>Clostridiaceae</taxon>
        <taxon>Clostridium</taxon>
    </lineage>
</organism>
<feature type="compositionally biased region" description="Low complexity" evidence="1">
    <location>
        <begin position="92"/>
        <end position="109"/>
    </location>
</feature>
<dbReference type="InterPro" id="IPR028098">
    <property type="entry name" value="Glyco_trans_4-like_N"/>
</dbReference>
<sequence>MSKNVLSILYFFPPMGGSGVQRTLKFVKYMPQFGYNPIVATIKAGHNFAYDETLLLEVPKSVVVYRSNSGETLWVRNIIEKLSAIRKPKVASNQDNQNSSSTTVSKQSSPGLKERAFRFIELNLLVPDSKIRWYKHAVKDVYNILKKEDIQYIFSSSYPYTVHLIALQAKKKTNLPWVADFRDPWIGNSPMTVGHSEKRKKKEEKLEAEVVAYADKIIMVTEPICENYKKRYPQYKDKFVTITNGFDANDFEKVKVVKEEKFTICYSGIVAKGQTPETLLRATERLFNEDDEYKNNIKIKFIGFILEEYINLIAASSIYENFEKIEYMPHSQCISHMKGADINLIILSDEDESRTVFSGKIFDYIGSQRPILGIMPSNGVASNLIIDKEIGYSYDHGDVDGVYNFIKSNYEKWKNKEDTNTNAAEKCVEFERKNLTNQLVNLFQ</sequence>
<evidence type="ECO:0000256" key="1">
    <source>
        <dbReference type="SAM" id="MobiDB-lite"/>
    </source>
</evidence>
<dbReference type="Pfam" id="PF13439">
    <property type="entry name" value="Glyco_transf_4"/>
    <property type="match status" value="1"/>
</dbReference>
<name>A0A401UPC3_9CLOT</name>
<dbReference type="AlphaFoldDB" id="A0A401UPC3"/>
<evidence type="ECO:0000313" key="4">
    <source>
        <dbReference type="Proteomes" id="UP000287872"/>
    </source>
</evidence>
<evidence type="ECO:0000313" key="3">
    <source>
        <dbReference type="EMBL" id="GCD11358.1"/>
    </source>
</evidence>
<dbReference type="RefSeq" id="WP_125003108.1">
    <property type="nucleotide sequence ID" value="NZ_BHYK01000017.1"/>
</dbReference>
<reference evidence="3 4" key="1">
    <citation type="submission" date="2018-11" db="EMBL/GenBank/DDBJ databases">
        <title>Genome sequencing and assembly of Clostridium tagluense strain A121.</title>
        <authorList>
            <person name="Murakami T."/>
            <person name="Segawa T."/>
            <person name="Shcherbakova V.A."/>
            <person name="Mori H."/>
            <person name="Yoshimura Y."/>
        </authorList>
    </citation>
    <scope>NUCLEOTIDE SEQUENCE [LARGE SCALE GENOMIC DNA]</scope>
    <source>
        <strain evidence="3 4">A121</strain>
    </source>
</reference>
<protein>
    <submittedName>
        <fullName evidence="3">Glycosyl transferase family 1</fullName>
    </submittedName>
</protein>
<feature type="domain" description="Glycosyltransferase subfamily 4-like N-terminal" evidence="2">
    <location>
        <begin position="117"/>
        <end position="248"/>
    </location>
</feature>
<accession>A0A401UPC3</accession>